<accession>A0A918TXJ8</accession>
<dbReference type="Pfam" id="PF00413">
    <property type="entry name" value="Peptidase_M10"/>
    <property type="match status" value="1"/>
</dbReference>
<dbReference type="InterPro" id="IPR001818">
    <property type="entry name" value="Pept_M10_metallopeptidase"/>
</dbReference>
<reference evidence="6" key="1">
    <citation type="journal article" date="2014" name="Int. J. Syst. Evol. Microbiol.">
        <title>Complete genome sequence of Corynebacterium casei LMG S-19264T (=DSM 44701T), isolated from a smear-ripened cheese.</title>
        <authorList>
            <consortium name="US DOE Joint Genome Institute (JGI-PGF)"/>
            <person name="Walter F."/>
            <person name="Albersmeier A."/>
            <person name="Kalinowski J."/>
            <person name="Ruckert C."/>
        </authorList>
    </citation>
    <scope>NUCLEOTIDE SEQUENCE</scope>
    <source>
        <strain evidence="6">KCTC 12988</strain>
    </source>
</reference>
<reference evidence="6" key="2">
    <citation type="submission" date="2020-09" db="EMBL/GenBank/DDBJ databases">
        <authorList>
            <person name="Sun Q."/>
            <person name="Kim S."/>
        </authorList>
    </citation>
    <scope>NUCLEOTIDE SEQUENCE</scope>
    <source>
        <strain evidence="6">KCTC 12988</strain>
    </source>
</reference>
<sequence length="422" mass="45444">MKSVATFSLLLLSLLPTEKAKGLDIIFRYDLDTSGFFEQAGAKEALEAAGSFYEKLIVDELEAIDPFNFTPGTQRNWYPRYLEPGDTNPYGRRIASAENLVVPANSIVIFVGARALDTTAQGGPGGMEPLQPGSYPWFNQLFNRGEEGAVTYSGTSYSPNPTDFAPWGGTVFFNKDLSWNFSTNDATLPGIDFIPVALHEIGHVLGIGHLDPTFSSWQPLVSQNKFQGPLAKMSNGNVAPSISNGYHWSSSNPDSPTLPVFGRQHGESQNALMQALVGSTNADHFTVPTDLELAALRDIGWELTPALDNFSINVNFDSSQPAVKIPTSTGVTYQILRSDSPASLSPSGPTLTGDGTVQTWTDPNEPSAAAFYQVEVDSPPAAAKSLRDKKAKNQAPTGVLEPTKLPLVAPSVCECLLHNPEH</sequence>
<dbReference type="GO" id="GO:0008270">
    <property type="term" value="F:zinc ion binding"/>
    <property type="evidence" value="ECO:0007669"/>
    <property type="project" value="InterPro"/>
</dbReference>
<evidence type="ECO:0000256" key="4">
    <source>
        <dbReference type="ARBA" id="ARBA00022833"/>
    </source>
</evidence>
<protein>
    <recommendedName>
        <fullName evidence="5">Peptidase M10 metallopeptidase domain-containing protein</fullName>
    </recommendedName>
</protein>
<dbReference type="GO" id="GO:0006508">
    <property type="term" value="P:proteolysis"/>
    <property type="evidence" value="ECO:0007669"/>
    <property type="project" value="UniProtKB-KW"/>
</dbReference>
<dbReference type="GO" id="GO:0031012">
    <property type="term" value="C:extracellular matrix"/>
    <property type="evidence" value="ECO:0007669"/>
    <property type="project" value="InterPro"/>
</dbReference>
<keyword evidence="1" id="KW-0645">Protease</keyword>
<comment type="caution">
    <text evidence="6">The sequence shown here is derived from an EMBL/GenBank/DDBJ whole genome shotgun (WGS) entry which is preliminary data.</text>
</comment>
<name>A0A918TXJ8_9BACT</name>
<dbReference type="EMBL" id="BMXI01000016">
    <property type="protein sequence ID" value="GHC63439.1"/>
    <property type="molecule type" value="Genomic_DNA"/>
</dbReference>
<dbReference type="RefSeq" id="WP_189572646.1">
    <property type="nucleotide sequence ID" value="NZ_BMXI01000016.1"/>
</dbReference>
<dbReference type="AlphaFoldDB" id="A0A918TXJ8"/>
<dbReference type="Proteomes" id="UP000644507">
    <property type="component" value="Unassembled WGS sequence"/>
</dbReference>
<feature type="domain" description="Peptidase M10 metallopeptidase" evidence="5">
    <location>
        <begin position="164"/>
        <end position="221"/>
    </location>
</feature>
<keyword evidence="7" id="KW-1185">Reference proteome</keyword>
<evidence type="ECO:0000259" key="5">
    <source>
        <dbReference type="Pfam" id="PF00413"/>
    </source>
</evidence>
<organism evidence="6 7">
    <name type="scientific">Roseibacillus persicicus</name>
    <dbReference type="NCBI Taxonomy" id="454148"/>
    <lineage>
        <taxon>Bacteria</taxon>
        <taxon>Pseudomonadati</taxon>
        <taxon>Verrucomicrobiota</taxon>
        <taxon>Verrucomicrobiia</taxon>
        <taxon>Verrucomicrobiales</taxon>
        <taxon>Verrucomicrobiaceae</taxon>
        <taxon>Roseibacillus</taxon>
    </lineage>
</organism>
<dbReference type="InterPro" id="IPR024079">
    <property type="entry name" value="MetalloPept_cat_dom_sf"/>
</dbReference>
<dbReference type="Gene3D" id="3.40.390.10">
    <property type="entry name" value="Collagenase (Catalytic Domain)"/>
    <property type="match status" value="1"/>
</dbReference>
<keyword evidence="3" id="KW-0378">Hydrolase</keyword>
<keyword evidence="2" id="KW-0479">Metal-binding</keyword>
<evidence type="ECO:0000313" key="6">
    <source>
        <dbReference type="EMBL" id="GHC63439.1"/>
    </source>
</evidence>
<evidence type="ECO:0000313" key="7">
    <source>
        <dbReference type="Proteomes" id="UP000644507"/>
    </source>
</evidence>
<proteinExistence type="predicted"/>
<evidence type="ECO:0000256" key="3">
    <source>
        <dbReference type="ARBA" id="ARBA00022801"/>
    </source>
</evidence>
<keyword evidence="4" id="KW-0862">Zinc</keyword>
<gene>
    <name evidence="6" type="ORF">GCM10007100_33810</name>
</gene>
<evidence type="ECO:0000256" key="1">
    <source>
        <dbReference type="ARBA" id="ARBA00022670"/>
    </source>
</evidence>
<dbReference type="SUPFAM" id="SSF55486">
    <property type="entry name" value="Metalloproteases ('zincins'), catalytic domain"/>
    <property type="match status" value="1"/>
</dbReference>
<dbReference type="GO" id="GO:0004222">
    <property type="term" value="F:metalloendopeptidase activity"/>
    <property type="evidence" value="ECO:0007669"/>
    <property type="project" value="InterPro"/>
</dbReference>
<evidence type="ECO:0000256" key="2">
    <source>
        <dbReference type="ARBA" id="ARBA00022723"/>
    </source>
</evidence>